<keyword evidence="2" id="KW-0812">Transmembrane</keyword>
<dbReference type="GO" id="GO:0010598">
    <property type="term" value="C:NAD(P)H dehydrogenase complex (plastoquinone)"/>
    <property type="evidence" value="ECO:0007669"/>
    <property type="project" value="InterPro"/>
</dbReference>
<dbReference type="HOGENOM" id="CLU_118811_0_0_1"/>
<evidence type="ECO:0000313" key="3">
    <source>
        <dbReference type="EMBL" id="BAH94485.1"/>
    </source>
</evidence>
<dbReference type="GO" id="GO:0009773">
    <property type="term" value="P:photosynthetic electron transport in photosystem I"/>
    <property type="evidence" value="ECO:0007669"/>
    <property type="project" value="InterPro"/>
</dbReference>
<accession>C7J6K1</accession>
<name>C7J6K1_ORYSJ</name>
<dbReference type="KEGG" id="dosa:Os09g0306650"/>
<evidence type="ECO:0000256" key="2">
    <source>
        <dbReference type="SAM" id="Phobius"/>
    </source>
</evidence>
<keyword evidence="2" id="KW-1133">Transmembrane helix</keyword>
<organism evidence="3 4">
    <name type="scientific">Oryza sativa subsp. japonica</name>
    <name type="common">Rice</name>
    <dbReference type="NCBI Taxonomy" id="39947"/>
    <lineage>
        <taxon>Eukaryota</taxon>
        <taxon>Viridiplantae</taxon>
        <taxon>Streptophyta</taxon>
        <taxon>Embryophyta</taxon>
        <taxon>Tracheophyta</taxon>
        <taxon>Spermatophyta</taxon>
        <taxon>Magnoliopsida</taxon>
        <taxon>Liliopsida</taxon>
        <taxon>Poales</taxon>
        <taxon>Poaceae</taxon>
        <taxon>BOP clade</taxon>
        <taxon>Oryzoideae</taxon>
        <taxon>Oryzeae</taxon>
        <taxon>Oryzinae</taxon>
        <taxon>Oryza</taxon>
        <taxon>Oryza sativa</taxon>
    </lineage>
</organism>
<evidence type="ECO:0000313" key="4">
    <source>
        <dbReference type="Proteomes" id="UP000000763"/>
    </source>
</evidence>
<dbReference type="PANTHER" id="PTHR36340">
    <property type="entry name" value="NAD(P)H DEHYDROGENASE SUBUNIT CRR3, CHLOROPLASTIC-RELATED"/>
    <property type="match status" value="1"/>
</dbReference>
<keyword evidence="2" id="KW-0472">Membrane</keyword>
<evidence type="ECO:0000256" key="1">
    <source>
        <dbReference type="SAM" id="MobiDB-lite"/>
    </source>
</evidence>
<dbReference type="PANTHER" id="PTHR36340:SF1">
    <property type="entry name" value="NAD(P)H DEHYDROGENASE SUBUNIT CRR3, CHLOROPLASTIC-RELATED"/>
    <property type="match status" value="1"/>
</dbReference>
<dbReference type="Proteomes" id="UP000000763">
    <property type="component" value="Chromosome 9"/>
</dbReference>
<dbReference type="InterPro" id="IPR038931">
    <property type="entry name" value="CRR3"/>
</dbReference>
<protein>
    <submittedName>
        <fullName evidence="3">Os09g0306650 protein</fullName>
    </submittedName>
</protein>
<gene>
    <name evidence="3" type="ordered locus">Os09g0306650</name>
</gene>
<reference evidence="3 4" key="1">
    <citation type="journal article" date="2005" name="Nature">
        <title>The map-based sequence of the rice genome.</title>
        <authorList>
            <consortium name="International rice genome sequencing project (IRGSP)"/>
            <person name="Matsumoto T."/>
            <person name="Wu J."/>
            <person name="Kanamori H."/>
            <person name="Katayose Y."/>
            <person name="Fujisawa M."/>
            <person name="Namiki N."/>
            <person name="Mizuno H."/>
            <person name="Yamamoto K."/>
            <person name="Antonio B.A."/>
            <person name="Baba T."/>
            <person name="Sakata K."/>
            <person name="Nagamura Y."/>
            <person name="Aoki H."/>
            <person name="Arikawa K."/>
            <person name="Arita K."/>
            <person name="Bito T."/>
            <person name="Chiden Y."/>
            <person name="Fujitsuka N."/>
            <person name="Fukunaka R."/>
            <person name="Hamada M."/>
            <person name="Harada C."/>
            <person name="Hayashi A."/>
            <person name="Hijishita S."/>
            <person name="Honda M."/>
            <person name="Hosokawa S."/>
            <person name="Ichikawa Y."/>
            <person name="Idonuma A."/>
            <person name="Iijima M."/>
            <person name="Ikeda M."/>
            <person name="Ikeno M."/>
            <person name="Ito K."/>
            <person name="Ito S."/>
            <person name="Ito T."/>
            <person name="Ito Y."/>
            <person name="Ito Y."/>
            <person name="Iwabuchi A."/>
            <person name="Kamiya K."/>
            <person name="Karasawa W."/>
            <person name="Kurita K."/>
            <person name="Katagiri S."/>
            <person name="Kikuta A."/>
            <person name="Kobayashi H."/>
            <person name="Kobayashi N."/>
            <person name="Machita K."/>
            <person name="Maehara T."/>
            <person name="Masukawa M."/>
            <person name="Mizubayashi T."/>
            <person name="Mukai Y."/>
            <person name="Nagasaki H."/>
            <person name="Nagata Y."/>
            <person name="Naito S."/>
            <person name="Nakashima M."/>
            <person name="Nakama Y."/>
            <person name="Nakamichi Y."/>
            <person name="Nakamura M."/>
            <person name="Meguro A."/>
            <person name="Negishi M."/>
            <person name="Ohta I."/>
            <person name="Ohta T."/>
            <person name="Okamoto M."/>
            <person name="Ono N."/>
            <person name="Saji S."/>
            <person name="Sakaguchi M."/>
            <person name="Sakai K."/>
            <person name="Shibata M."/>
            <person name="Shimokawa T."/>
            <person name="Song J."/>
            <person name="Takazaki Y."/>
            <person name="Terasawa K."/>
            <person name="Tsugane M."/>
            <person name="Tsuji K."/>
            <person name="Ueda S."/>
            <person name="Waki K."/>
            <person name="Yamagata H."/>
            <person name="Yamamoto M."/>
            <person name="Yamamoto S."/>
            <person name="Yamane H."/>
            <person name="Yoshiki S."/>
            <person name="Yoshihara R."/>
            <person name="Yukawa K."/>
            <person name="Zhong H."/>
            <person name="Yano M."/>
            <person name="Yuan Q."/>
            <person name="Ouyang S."/>
            <person name="Liu J."/>
            <person name="Jones K.M."/>
            <person name="Gansberger K."/>
            <person name="Moffat K."/>
            <person name="Hill J."/>
            <person name="Bera J."/>
            <person name="Fadrosh D."/>
            <person name="Jin S."/>
            <person name="Johri S."/>
            <person name="Kim M."/>
            <person name="Overton L."/>
            <person name="Reardon M."/>
            <person name="Tsitrin T."/>
            <person name="Vuong H."/>
            <person name="Weaver B."/>
            <person name="Ciecko A."/>
            <person name="Tallon L."/>
            <person name="Jackson J."/>
            <person name="Pai G."/>
            <person name="Aken S.V."/>
            <person name="Utterback T."/>
            <person name="Reidmuller S."/>
            <person name="Feldblyum T."/>
            <person name="Hsiao J."/>
            <person name="Zismann V."/>
            <person name="Iobst S."/>
            <person name="de Vazeille A.R."/>
            <person name="Buell C.R."/>
            <person name="Ying K."/>
            <person name="Li Y."/>
            <person name="Lu T."/>
            <person name="Huang Y."/>
            <person name="Zhao Q."/>
            <person name="Feng Q."/>
            <person name="Zhang L."/>
            <person name="Zhu J."/>
            <person name="Weng Q."/>
            <person name="Mu J."/>
            <person name="Lu Y."/>
            <person name="Fan D."/>
            <person name="Liu Y."/>
            <person name="Guan J."/>
            <person name="Zhang Y."/>
            <person name="Yu S."/>
            <person name="Liu X."/>
            <person name="Zhang Y."/>
            <person name="Hong G."/>
            <person name="Han B."/>
            <person name="Choisne N."/>
            <person name="Demange N."/>
            <person name="Orjeda G."/>
            <person name="Samain S."/>
            <person name="Cattolico L."/>
            <person name="Pelletier E."/>
            <person name="Couloux A."/>
            <person name="Segurens B."/>
            <person name="Wincker P."/>
            <person name="D'Hont A."/>
            <person name="Scarpelli C."/>
            <person name="Weissenbach J."/>
            <person name="Salanoubat M."/>
            <person name="Quetier F."/>
            <person name="Yu Y."/>
            <person name="Kim H.R."/>
            <person name="Rambo T."/>
            <person name="Currie J."/>
            <person name="Collura K."/>
            <person name="Luo M."/>
            <person name="Yang T."/>
            <person name="Ammiraju J.S.S."/>
            <person name="Engler F."/>
            <person name="Soderlund C."/>
            <person name="Wing R.A."/>
            <person name="Palmer L.E."/>
            <person name="de la Bastide M."/>
            <person name="Spiegel L."/>
            <person name="Nascimento L."/>
            <person name="Zutavern T."/>
            <person name="O'Shaughnessy A."/>
            <person name="Dike S."/>
            <person name="Dedhia N."/>
            <person name="Preston R."/>
            <person name="Balija V."/>
            <person name="McCombie W.R."/>
            <person name="Chow T."/>
            <person name="Chen H."/>
            <person name="Chung M."/>
            <person name="Chen C."/>
            <person name="Shaw J."/>
            <person name="Wu H."/>
            <person name="Hsiao K."/>
            <person name="Chao Y."/>
            <person name="Chu M."/>
            <person name="Cheng C."/>
            <person name="Hour A."/>
            <person name="Lee P."/>
            <person name="Lin S."/>
            <person name="Lin Y."/>
            <person name="Liou J."/>
            <person name="Liu S."/>
            <person name="Hsing Y."/>
            <person name="Raghuvanshi S."/>
            <person name="Mohanty A."/>
            <person name="Bharti A.K."/>
            <person name="Gaur A."/>
            <person name="Gupta V."/>
            <person name="Kumar D."/>
            <person name="Ravi V."/>
            <person name="Vij S."/>
            <person name="Kapur A."/>
            <person name="Khurana P."/>
            <person name="Khurana P."/>
            <person name="Khurana J.P."/>
            <person name="Tyagi A.K."/>
            <person name="Gaikwad K."/>
            <person name="Singh A."/>
            <person name="Dalal V."/>
            <person name="Srivastava S."/>
            <person name="Dixit A."/>
            <person name="Pal A.K."/>
            <person name="Ghazi I.A."/>
            <person name="Yadav M."/>
            <person name="Pandit A."/>
            <person name="Bhargava A."/>
            <person name="Sureshbabu K."/>
            <person name="Batra K."/>
            <person name="Sharma T.R."/>
            <person name="Mohapatra T."/>
            <person name="Singh N.K."/>
            <person name="Messing J."/>
            <person name="Nelson A.B."/>
            <person name="Fuks G."/>
            <person name="Kavchok S."/>
            <person name="Keizer G."/>
            <person name="Linton E."/>
            <person name="Llaca V."/>
            <person name="Song R."/>
            <person name="Tanyolac B."/>
            <person name="Young S."/>
            <person name="Ho-Il K."/>
            <person name="Hahn J.H."/>
            <person name="Sangsakoo G."/>
            <person name="Vanavichit A."/>
            <person name="de Mattos Luiz.A.T."/>
            <person name="Zimmer P.D."/>
            <person name="Malone G."/>
            <person name="Dellagostin O."/>
            <person name="de Oliveira A.C."/>
            <person name="Bevan M."/>
            <person name="Bancroft I."/>
            <person name="Minx P."/>
            <person name="Cordum H."/>
            <person name="Wilson R."/>
            <person name="Cheng Z."/>
            <person name="Jin W."/>
            <person name="Jiang J."/>
            <person name="Leong S.A."/>
            <person name="Iwama H."/>
            <person name="Gojobori T."/>
            <person name="Itoh T."/>
            <person name="Niimura Y."/>
            <person name="Fujii Y."/>
            <person name="Habara T."/>
            <person name="Sakai H."/>
            <person name="Sato Y."/>
            <person name="Wilson G."/>
            <person name="Kumar K."/>
            <person name="McCouch S."/>
            <person name="Juretic N."/>
            <person name="Hoen D."/>
            <person name="Wright S."/>
            <person name="Bruskiewich R."/>
            <person name="Bureau T."/>
            <person name="Miyao A."/>
            <person name="Hirochika H."/>
            <person name="Nishikawa T."/>
            <person name="Kadowaki K."/>
            <person name="Sugiura M."/>
            <person name="Burr B."/>
            <person name="Sasaki T."/>
        </authorList>
    </citation>
    <scope>NUCLEOTIDE SEQUENCE [LARGE SCALE GENOMIC DNA]</scope>
    <source>
        <strain evidence="4">cv. Nipponbare</strain>
    </source>
</reference>
<dbReference type="AlphaFoldDB" id="C7J6K1"/>
<proteinExistence type="predicted"/>
<feature type="region of interest" description="Disordered" evidence="1">
    <location>
        <begin position="40"/>
        <end position="69"/>
    </location>
</feature>
<sequence length="402" mass="43865">MATAASCCCRRHLAVAAPRAPRLAAAAAVVLASSASGAAAGEPVRRIRRRAPGPQPTQPLKSAPPTQPSVAEVRRAIGLGDDDPSASSRRGERQSAFMELIASTPIGQPEGHAERRLREAAEWVVDTTEDRACQAQKSLLLLCMKIFPLWLLLLSIALGIIKLPFDIPGLDNLLICGHLKEIAVDMIWTIEVIAVQRYGIQQSTKRTLLLCAEWKLLLNAMKCRRSSDLPRRQGPCIPDSPWILDGIQWKNMQYWSSFMPAKEHDDAPADDVEPGSMLFQSSVFMASVLLDETEATMVMNKSADSVVQHGSDEGSWYLALAVLLMRRWYQLASMDLIRVVVVSMSNAHEQSAGMYGHLILSAARRMVLNHGAAPGYCASAPIKGPSMITLLISFSTRISAFA</sequence>
<feature type="transmembrane region" description="Helical" evidence="2">
    <location>
        <begin position="139"/>
        <end position="161"/>
    </location>
</feature>
<dbReference type="EMBL" id="AP008215">
    <property type="protein sequence ID" value="BAH94485.1"/>
    <property type="molecule type" value="Genomic_DNA"/>
</dbReference>
<dbReference type="GO" id="GO:0009535">
    <property type="term" value="C:chloroplast thylakoid membrane"/>
    <property type="evidence" value="ECO:0007669"/>
    <property type="project" value="InterPro"/>
</dbReference>
<reference evidence="4" key="2">
    <citation type="journal article" date="2008" name="Nucleic Acids Res.">
        <title>The rice annotation project database (RAP-DB): 2008 update.</title>
        <authorList>
            <consortium name="The rice annotation project (RAP)"/>
        </authorList>
    </citation>
    <scope>GENOME REANNOTATION</scope>
    <source>
        <strain evidence="4">cv. Nipponbare</strain>
    </source>
</reference>